<dbReference type="AlphaFoldDB" id="A0A0E9M1G4"/>
<dbReference type="InterPro" id="IPR036259">
    <property type="entry name" value="MFS_trans_sf"/>
</dbReference>
<reference evidence="2 3" key="1">
    <citation type="journal article" date="2015" name="Microbes Environ.">
        <title>Distribution and evolution of nitrogen fixation genes in the phylum bacteroidetes.</title>
        <authorList>
            <person name="Inoue J."/>
            <person name="Oshima K."/>
            <person name="Suda W."/>
            <person name="Sakamoto M."/>
            <person name="Iino T."/>
            <person name="Noda S."/>
            <person name="Hongoh Y."/>
            <person name="Hattori M."/>
            <person name="Ohkuma M."/>
        </authorList>
    </citation>
    <scope>NUCLEOTIDE SEQUENCE [LARGE SCALE GENOMIC DNA]</scope>
    <source>
        <strain evidence="2">JCM 15548</strain>
    </source>
</reference>
<dbReference type="Proteomes" id="UP000032900">
    <property type="component" value="Unassembled WGS sequence"/>
</dbReference>
<organism evidence="2 3">
    <name type="scientific">Geofilum rubicundum JCM 15548</name>
    <dbReference type="NCBI Taxonomy" id="1236989"/>
    <lineage>
        <taxon>Bacteria</taxon>
        <taxon>Pseudomonadati</taxon>
        <taxon>Bacteroidota</taxon>
        <taxon>Bacteroidia</taxon>
        <taxon>Marinilabiliales</taxon>
        <taxon>Marinilabiliaceae</taxon>
        <taxon>Geofilum</taxon>
    </lineage>
</organism>
<evidence type="ECO:0000313" key="2">
    <source>
        <dbReference type="EMBL" id="GAO31211.1"/>
    </source>
</evidence>
<dbReference type="SUPFAM" id="SSF103473">
    <property type="entry name" value="MFS general substrate transporter"/>
    <property type="match status" value="1"/>
</dbReference>
<keyword evidence="1" id="KW-0812">Transmembrane</keyword>
<keyword evidence="1" id="KW-1133">Transmembrane helix</keyword>
<protein>
    <submittedName>
        <fullName evidence="2">AmpG permease</fullName>
    </submittedName>
</protein>
<feature type="transmembrane region" description="Helical" evidence="1">
    <location>
        <begin position="16"/>
        <end position="37"/>
    </location>
</feature>
<dbReference type="EMBL" id="BAZW01000041">
    <property type="protein sequence ID" value="GAO31211.1"/>
    <property type="molecule type" value="Genomic_DNA"/>
</dbReference>
<accession>A0A0E9M1G4</accession>
<evidence type="ECO:0000256" key="1">
    <source>
        <dbReference type="SAM" id="Phobius"/>
    </source>
</evidence>
<gene>
    <name evidence="2" type="ORF">JCM15548_13558</name>
</gene>
<evidence type="ECO:0000313" key="3">
    <source>
        <dbReference type="Proteomes" id="UP000032900"/>
    </source>
</evidence>
<proteinExistence type="predicted"/>
<keyword evidence="1" id="KW-0472">Membrane</keyword>
<name>A0A0E9M1G4_9BACT</name>
<keyword evidence="3" id="KW-1185">Reference proteome</keyword>
<sequence>MFMIYFSEGKNKTAHYAISTGFMAMGMMLPGMISGWIQEMTGYGNFFIWVVLCTIPGFFIIRHLKIDRAFGVKKKGMGEKGEKG</sequence>
<feature type="transmembrane region" description="Helical" evidence="1">
    <location>
        <begin position="43"/>
        <end position="64"/>
    </location>
</feature>
<dbReference type="STRING" id="1236989.JCM15548_13558"/>
<comment type="caution">
    <text evidence="2">The sequence shown here is derived from an EMBL/GenBank/DDBJ whole genome shotgun (WGS) entry which is preliminary data.</text>
</comment>